<proteinExistence type="predicted"/>
<organism evidence="1 2">
    <name type="scientific">Sediminicola luteus</name>
    <dbReference type="NCBI Taxonomy" id="319238"/>
    <lineage>
        <taxon>Bacteria</taxon>
        <taxon>Pseudomonadati</taxon>
        <taxon>Bacteroidota</taxon>
        <taxon>Flavobacteriia</taxon>
        <taxon>Flavobacteriales</taxon>
        <taxon>Flavobacteriaceae</taxon>
        <taxon>Sediminicola</taxon>
    </lineage>
</organism>
<sequence length="329" mass="38915">MKVYYVISIFLFSNFCNSQNPNIYLDKFLESKLTEIEKTWNERGYWGKGFENKDNRYNEAITFYLSIETEEISYYNSRIKKAILFSIENLQNKEGAFIQEGESSHIRTSLFLHGLAKVANKYPEIFNQEKIRISVNKAVKWLETPHKFSSNHNMASMLALKSLYNVTCNNSYLKLHHFYRNIILRDYNESGYWPEAPKDWNNTLNTPYLFVQHFLLEEYLLNNTDEHITKLKNNLSNFIYSKINLKTCSVDVRGSLGNFKKNNVENLRFSVASFFWSSEIFKKLSNHQRNSILEKCVNNFKLETEKAEILNNTDVFYRFGIIKPLIIKH</sequence>
<protein>
    <submittedName>
        <fullName evidence="1">Uncharacterized protein</fullName>
    </submittedName>
</protein>
<keyword evidence="2" id="KW-1185">Reference proteome</keyword>
<dbReference type="SUPFAM" id="SSF48239">
    <property type="entry name" value="Terpenoid cyclases/Protein prenyltransferases"/>
    <property type="match status" value="1"/>
</dbReference>
<accession>A0ABV2TU45</accession>
<evidence type="ECO:0000313" key="2">
    <source>
        <dbReference type="Proteomes" id="UP001549773"/>
    </source>
</evidence>
<gene>
    <name evidence="1" type="ORF">ABXZ32_05270</name>
</gene>
<evidence type="ECO:0000313" key="1">
    <source>
        <dbReference type="EMBL" id="MET7028791.1"/>
    </source>
</evidence>
<dbReference type="EMBL" id="JBEWYP010000002">
    <property type="protein sequence ID" value="MET7028791.1"/>
    <property type="molecule type" value="Genomic_DNA"/>
</dbReference>
<name>A0ABV2TU45_9FLAO</name>
<reference evidence="1 2" key="1">
    <citation type="submission" date="2024-07" db="EMBL/GenBank/DDBJ databases">
        <title>The genome sequence of type strain Sediminicola luteus GDMCC 1.2596T.</title>
        <authorList>
            <person name="Liu Y."/>
        </authorList>
    </citation>
    <scope>NUCLEOTIDE SEQUENCE [LARGE SCALE GENOMIC DNA]</scope>
    <source>
        <strain evidence="1 2">GDMCC 1.2596</strain>
    </source>
</reference>
<dbReference type="Proteomes" id="UP001549773">
    <property type="component" value="Unassembled WGS sequence"/>
</dbReference>
<dbReference type="InterPro" id="IPR008930">
    <property type="entry name" value="Terpenoid_cyclase/PrenylTrfase"/>
</dbReference>
<dbReference type="RefSeq" id="WP_354617623.1">
    <property type="nucleotide sequence ID" value="NZ_JBEWYP010000002.1"/>
</dbReference>
<comment type="caution">
    <text evidence="1">The sequence shown here is derived from an EMBL/GenBank/DDBJ whole genome shotgun (WGS) entry which is preliminary data.</text>
</comment>